<proteinExistence type="inferred from homology"/>
<keyword evidence="11" id="KW-1185">Reference proteome</keyword>
<dbReference type="FunCoup" id="A0A1V9WZ31">
    <property type="interactions" value="748"/>
</dbReference>
<dbReference type="InterPro" id="IPR020784">
    <property type="entry name" value="Ribosomal_uL11_N"/>
</dbReference>
<dbReference type="Pfam" id="PF00298">
    <property type="entry name" value="Ribosomal_L11"/>
    <property type="match status" value="1"/>
</dbReference>
<comment type="similarity">
    <text evidence="1 7">Belongs to the universal ribosomal protein uL11 family.</text>
</comment>
<dbReference type="SMART" id="SM00649">
    <property type="entry name" value="RL11"/>
    <property type="match status" value="1"/>
</dbReference>
<dbReference type="Proteomes" id="UP000192247">
    <property type="component" value="Unassembled WGS sequence"/>
</dbReference>
<dbReference type="STRING" id="418985.A0A1V9WZ31"/>
<dbReference type="CDD" id="cd00349">
    <property type="entry name" value="Ribosomal_L11"/>
    <property type="match status" value="1"/>
</dbReference>
<dbReference type="GO" id="GO:0070180">
    <property type="term" value="F:large ribosomal subunit rRNA binding"/>
    <property type="evidence" value="ECO:0007669"/>
    <property type="project" value="TreeGrafter"/>
</dbReference>
<evidence type="ECO:0000313" key="10">
    <source>
        <dbReference type="EMBL" id="OQR66530.1"/>
    </source>
</evidence>
<dbReference type="HAMAP" id="MF_00736">
    <property type="entry name" value="Ribosomal_uL11"/>
    <property type="match status" value="1"/>
</dbReference>
<evidence type="ECO:0000256" key="7">
    <source>
        <dbReference type="RuleBase" id="RU003978"/>
    </source>
</evidence>
<protein>
    <recommendedName>
        <fullName evidence="5">Large ribosomal subunit protein uL11m</fullName>
    </recommendedName>
    <alternativeName>
        <fullName evidence="6">39S ribosomal protein L11, mitochondrial</fullName>
    </alternativeName>
</protein>
<evidence type="ECO:0000256" key="2">
    <source>
        <dbReference type="ARBA" id="ARBA00022980"/>
    </source>
</evidence>
<accession>A0A1V9WZ31</accession>
<evidence type="ECO:0000259" key="9">
    <source>
        <dbReference type="Pfam" id="PF03946"/>
    </source>
</evidence>
<gene>
    <name evidence="10" type="ORF">BIW11_14094</name>
</gene>
<dbReference type="InterPro" id="IPR036796">
    <property type="entry name" value="Ribosomal_uL11_N_sf"/>
</dbReference>
<dbReference type="PANTHER" id="PTHR11661">
    <property type="entry name" value="60S RIBOSOMAL PROTEIN L12"/>
    <property type="match status" value="1"/>
</dbReference>
<evidence type="ECO:0000256" key="4">
    <source>
        <dbReference type="ARBA" id="ARBA00038782"/>
    </source>
</evidence>
<dbReference type="SUPFAM" id="SSF54747">
    <property type="entry name" value="Ribosomal L11/L12e N-terminal domain"/>
    <property type="match status" value="1"/>
</dbReference>
<evidence type="ECO:0000259" key="8">
    <source>
        <dbReference type="Pfam" id="PF00298"/>
    </source>
</evidence>
<dbReference type="Pfam" id="PF03946">
    <property type="entry name" value="Ribosomal_L11_N"/>
    <property type="match status" value="1"/>
</dbReference>
<dbReference type="InterPro" id="IPR020783">
    <property type="entry name" value="Ribosomal_uL11_C"/>
</dbReference>
<evidence type="ECO:0000256" key="1">
    <source>
        <dbReference type="ARBA" id="ARBA00010537"/>
    </source>
</evidence>
<evidence type="ECO:0000256" key="3">
    <source>
        <dbReference type="ARBA" id="ARBA00023274"/>
    </source>
</evidence>
<dbReference type="InParanoid" id="A0A1V9WZ31"/>
<comment type="caution">
    <text evidence="10">The sequence shown here is derived from an EMBL/GenBank/DDBJ whole genome shotgun (WGS) entry which is preliminary data.</text>
</comment>
<dbReference type="AlphaFoldDB" id="A0A1V9WZ31"/>
<name>A0A1V9WZ31_9ACAR</name>
<reference evidence="10 11" key="1">
    <citation type="journal article" date="2017" name="Gigascience">
        <title>Draft genome of the honey bee ectoparasitic mite, Tropilaelaps mercedesae, is shaped by the parasitic life history.</title>
        <authorList>
            <person name="Dong X."/>
            <person name="Armstrong S.D."/>
            <person name="Xia D."/>
            <person name="Makepeace B.L."/>
            <person name="Darby A.C."/>
            <person name="Kadowaki T."/>
        </authorList>
    </citation>
    <scope>NUCLEOTIDE SEQUENCE [LARGE SCALE GENOMIC DNA]</scope>
    <source>
        <strain evidence="10">Wuxi-XJTLU</strain>
    </source>
</reference>
<keyword evidence="3 7" id="KW-0687">Ribonucleoprotein</keyword>
<dbReference type="EMBL" id="MNPL01032073">
    <property type="protein sequence ID" value="OQR66530.1"/>
    <property type="molecule type" value="Genomic_DNA"/>
</dbReference>
<comment type="subunit">
    <text evidence="4">Component of the mitochondrial ribosome large subunit (39S) which comprises a 16S rRNA and about 50 distinct proteins.</text>
</comment>
<dbReference type="FunFam" id="1.10.10.250:FF:000003">
    <property type="entry name" value="Mitochondrial ribosomal protein L11"/>
    <property type="match status" value="1"/>
</dbReference>
<dbReference type="GO" id="GO:0005762">
    <property type="term" value="C:mitochondrial large ribosomal subunit"/>
    <property type="evidence" value="ECO:0007669"/>
    <property type="project" value="TreeGrafter"/>
</dbReference>
<evidence type="ECO:0000256" key="5">
    <source>
        <dbReference type="ARBA" id="ARBA00040104"/>
    </source>
</evidence>
<dbReference type="PANTHER" id="PTHR11661:SF1">
    <property type="entry name" value="LARGE RIBOSOMAL SUBUNIT PROTEIN UL11M"/>
    <property type="match status" value="1"/>
</dbReference>
<keyword evidence="2 7" id="KW-0689">Ribosomal protein</keyword>
<sequence length="196" mass="21823">MSHSIKRLKSAKKSIEKVIHSTPLKTYVPAGMAMPGPPLGPQLGQRGVNIASFCKDFNEKTKDFKKGVPIPCKITLNADRSFTLDMLSPPLSYFVKQAAGIDRGAMMNGQEVAALMSLKHVYEIAKIKSRDSLYDCVPMKKICYDVIRAAYQCGIKVVPRLTAAEIATLQDERKEVVEAQIQQIQEKRQARLLRST</sequence>
<dbReference type="SUPFAM" id="SSF46906">
    <property type="entry name" value="Ribosomal protein L11, C-terminal domain"/>
    <property type="match status" value="1"/>
</dbReference>
<feature type="domain" description="Large ribosomal subunit protein uL11 C-terminal" evidence="8">
    <location>
        <begin position="88"/>
        <end position="157"/>
    </location>
</feature>
<dbReference type="OrthoDB" id="1091498at2759"/>
<dbReference type="InterPro" id="IPR036769">
    <property type="entry name" value="Ribosomal_uL11_C_sf"/>
</dbReference>
<dbReference type="InterPro" id="IPR000911">
    <property type="entry name" value="Ribosomal_uL11"/>
</dbReference>
<organism evidence="10 11">
    <name type="scientific">Tropilaelaps mercedesae</name>
    <dbReference type="NCBI Taxonomy" id="418985"/>
    <lineage>
        <taxon>Eukaryota</taxon>
        <taxon>Metazoa</taxon>
        <taxon>Ecdysozoa</taxon>
        <taxon>Arthropoda</taxon>
        <taxon>Chelicerata</taxon>
        <taxon>Arachnida</taxon>
        <taxon>Acari</taxon>
        <taxon>Parasitiformes</taxon>
        <taxon>Mesostigmata</taxon>
        <taxon>Gamasina</taxon>
        <taxon>Dermanyssoidea</taxon>
        <taxon>Laelapidae</taxon>
        <taxon>Tropilaelaps</taxon>
    </lineage>
</organism>
<evidence type="ECO:0000256" key="6">
    <source>
        <dbReference type="ARBA" id="ARBA00041455"/>
    </source>
</evidence>
<feature type="domain" description="Large ribosomal subunit protein uL11 N-terminal" evidence="9">
    <location>
        <begin position="25"/>
        <end position="82"/>
    </location>
</feature>
<dbReference type="Gene3D" id="3.30.1550.10">
    <property type="entry name" value="Ribosomal protein L11/L12, N-terminal domain"/>
    <property type="match status" value="1"/>
</dbReference>
<dbReference type="Gene3D" id="1.10.10.250">
    <property type="entry name" value="Ribosomal protein L11, C-terminal domain"/>
    <property type="match status" value="1"/>
</dbReference>
<dbReference type="GO" id="GO:0006412">
    <property type="term" value="P:translation"/>
    <property type="evidence" value="ECO:0007669"/>
    <property type="project" value="InterPro"/>
</dbReference>
<evidence type="ECO:0000313" key="11">
    <source>
        <dbReference type="Proteomes" id="UP000192247"/>
    </source>
</evidence>
<dbReference type="GO" id="GO:0003735">
    <property type="term" value="F:structural constituent of ribosome"/>
    <property type="evidence" value="ECO:0007669"/>
    <property type="project" value="InterPro"/>
</dbReference>